<evidence type="ECO:0000313" key="3">
    <source>
        <dbReference type="Proteomes" id="UP000076925"/>
    </source>
</evidence>
<name>A0A139X9T8_9CYAN</name>
<accession>A0A139X9T8</accession>
<dbReference type="STRING" id="128403.WA1_22440"/>
<dbReference type="InterPro" id="IPR058572">
    <property type="entry name" value="DUF6079_4th"/>
</dbReference>
<keyword evidence="3" id="KW-1185">Reference proteome</keyword>
<dbReference type="RefSeq" id="WP_026134769.1">
    <property type="nucleotide sequence ID" value="NZ_KQ976354.1"/>
</dbReference>
<comment type="caution">
    <text evidence="2">The sequence shown here is derived from an EMBL/GenBank/DDBJ whole genome shotgun (WGS) entry which is preliminary data.</text>
</comment>
<dbReference type="Proteomes" id="UP000076925">
    <property type="component" value="Unassembled WGS sequence"/>
</dbReference>
<evidence type="ECO:0000313" key="2">
    <source>
        <dbReference type="EMBL" id="KYC41451.1"/>
    </source>
</evidence>
<dbReference type="Pfam" id="PF26385">
    <property type="entry name" value="DUF6079_4th"/>
    <property type="match status" value="1"/>
</dbReference>
<dbReference type="AlphaFoldDB" id="A0A139X9T8"/>
<reference evidence="2 3" key="1">
    <citation type="journal article" date="2013" name="Genome Biol. Evol.">
        <title>Genomes of Stigonematalean cyanobacteria (subsection V) and the evolution of oxygenic photosynthesis from prokaryotes to plastids.</title>
        <authorList>
            <person name="Dagan T."/>
            <person name="Roettger M."/>
            <person name="Stucken K."/>
            <person name="Landan G."/>
            <person name="Koch R."/>
            <person name="Major P."/>
            <person name="Gould S.B."/>
            <person name="Goremykin V.V."/>
            <person name="Rippka R."/>
            <person name="Tandeau de Marsac N."/>
            <person name="Gugger M."/>
            <person name="Lockhart P.J."/>
            <person name="Allen J.F."/>
            <person name="Brune I."/>
            <person name="Maus I."/>
            <person name="Puhler A."/>
            <person name="Martin W.F."/>
        </authorList>
    </citation>
    <scope>NUCLEOTIDE SEQUENCE [LARGE SCALE GENOMIC DNA]</scope>
    <source>
        <strain evidence="2 3">PCC 7110</strain>
    </source>
</reference>
<evidence type="ECO:0000259" key="1">
    <source>
        <dbReference type="Pfam" id="PF26385"/>
    </source>
</evidence>
<proteinExistence type="predicted"/>
<organism evidence="2 3">
    <name type="scientific">Scytonema hofmannii PCC 7110</name>
    <dbReference type="NCBI Taxonomy" id="128403"/>
    <lineage>
        <taxon>Bacteria</taxon>
        <taxon>Bacillati</taxon>
        <taxon>Cyanobacteriota</taxon>
        <taxon>Cyanophyceae</taxon>
        <taxon>Nostocales</taxon>
        <taxon>Scytonemataceae</taxon>
        <taxon>Scytonema</taxon>
    </lineage>
</organism>
<dbReference type="EMBL" id="ANNX02000021">
    <property type="protein sequence ID" value="KYC41451.1"/>
    <property type="molecule type" value="Genomic_DNA"/>
</dbReference>
<sequence length="231" mass="25465">MRFGDFISCVVLKDGQNVLPHKSINLLWDGHLARPYFVVNVVSSSCLAAHFGDRAPEYPTFSLLITRENKIRAAQDALRFLKGTTKTKQAIAVLDGLELLDGDKLDVHRSKYANYILSLLKQKGSGQVLNRAEVIQDISGVEYMAPSQYRLEPEWVVVLAAALVYNGDSALAIPGKKFDANSLDSLVTTSVEELVNFKHIEQPKDWNLPALKALFELLGLAPGMAQLVTQG</sequence>
<gene>
    <name evidence="2" type="ORF">WA1_22440</name>
</gene>
<dbReference type="OrthoDB" id="8780745at2"/>
<feature type="domain" description="DUF6079" evidence="1">
    <location>
        <begin position="73"/>
        <end position="202"/>
    </location>
</feature>
<protein>
    <recommendedName>
        <fullName evidence="1">DUF6079 domain-containing protein</fullName>
    </recommendedName>
</protein>